<proteinExistence type="predicted"/>
<sequence length="293" mass="32206">MELVTFYEPVKIISGKVVNMKFHLFFNLVTGIILAVMTVFPSPALAETSESELDELAKELANPVADLAFLPFQSNYDTNIGPEDHGYRFTLNIQPVLPFELNETWNLISRTILPVIHQEDIYPGAGSQTGFGDTVQSLFFSPRPGPSGVIWGAGPVFLLPTATDDLLGTEKWGAGPTAVLLKQTGPWTYGALANYIESFAGKGGRADVSSTYINPFVSRVFHGGWTLGLQLEHTIDHENDQDTGQCSMFLSKVTQIGGQMFSFTVVPKYWYEDSASSPEGFGFRFSVSVLFPR</sequence>
<evidence type="ECO:0000313" key="3">
    <source>
        <dbReference type="Proteomes" id="UP000427769"/>
    </source>
</evidence>
<dbReference type="AlphaFoldDB" id="A0A5K7ZIK4"/>
<protein>
    <recommendedName>
        <fullName evidence="4">Transporter</fullName>
    </recommendedName>
</protein>
<keyword evidence="3" id="KW-1185">Reference proteome</keyword>
<evidence type="ECO:0000313" key="2">
    <source>
        <dbReference type="EMBL" id="BBO75887.1"/>
    </source>
</evidence>
<dbReference type="EMBL" id="AP021875">
    <property type="protein sequence ID" value="BBO75887.1"/>
    <property type="molecule type" value="Genomic_DNA"/>
</dbReference>
<accession>A0A5K7ZIK4</accession>
<evidence type="ECO:0008006" key="4">
    <source>
        <dbReference type="Google" id="ProtNLM"/>
    </source>
</evidence>
<keyword evidence="1" id="KW-0472">Membrane</keyword>
<reference evidence="2 3" key="1">
    <citation type="submission" date="2019-11" db="EMBL/GenBank/DDBJ databases">
        <title>Comparative genomics of hydrocarbon-degrading Desulfosarcina strains.</title>
        <authorList>
            <person name="Watanabe M."/>
            <person name="Kojima H."/>
            <person name="Fukui M."/>
        </authorList>
    </citation>
    <scope>NUCLEOTIDE SEQUENCE [LARGE SCALE GENOMIC DNA]</scope>
    <source>
        <strain evidence="2 3">PP31</strain>
    </source>
</reference>
<keyword evidence="1" id="KW-0812">Transmembrane</keyword>
<feature type="transmembrane region" description="Helical" evidence="1">
    <location>
        <begin position="24"/>
        <end position="46"/>
    </location>
</feature>
<dbReference type="Proteomes" id="UP000427769">
    <property type="component" value="Chromosome"/>
</dbReference>
<gene>
    <name evidence="2" type="ORF">DSCW_33040</name>
</gene>
<organism evidence="2 3">
    <name type="scientific">Desulfosarcina widdelii</name>
    <dbReference type="NCBI Taxonomy" id="947919"/>
    <lineage>
        <taxon>Bacteria</taxon>
        <taxon>Pseudomonadati</taxon>
        <taxon>Thermodesulfobacteriota</taxon>
        <taxon>Desulfobacteria</taxon>
        <taxon>Desulfobacterales</taxon>
        <taxon>Desulfosarcinaceae</taxon>
        <taxon>Desulfosarcina</taxon>
    </lineage>
</organism>
<name>A0A5K7ZIK4_9BACT</name>
<keyword evidence="1" id="KW-1133">Transmembrane helix</keyword>
<dbReference type="KEGG" id="dwd:DSCW_33040"/>
<evidence type="ECO:0000256" key="1">
    <source>
        <dbReference type="SAM" id="Phobius"/>
    </source>
</evidence>